<dbReference type="AlphaFoldDB" id="A0A3M8CTI9"/>
<dbReference type="InterPro" id="IPR029068">
    <property type="entry name" value="Glyas_Bleomycin-R_OHBP_Dase"/>
</dbReference>
<sequence>MMKGRIWIVEGVRSLKFRRVILQTSMLEELKRFYTTVLQFPLCEDDADAFTVEVGATQLTFHKQKESDSAPFYHFAFGISERGFEPCYQRLHATGCTLRNKDGEEVDTSYMWKGKQVYFEDPEGNIGEVLAFAADADALWLSVQEMGLPVENVKEAAKQLAAIPTEYAPSLTFPITRIESLGKSRRHVVR</sequence>
<evidence type="ECO:0000313" key="3">
    <source>
        <dbReference type="Proteomes" id="UP000269573"/>
    </source>
</evidence>
<dbReference type="InterPro" id="IPR004360">
    <property type="entry name" value="Glyas_Fos-R_dOase_dom"/>
</dbReference>
<name>A0A3M8CTI9_9BACL</name>
<organism evidence="2 3">
    <name type="scientific">Brevibacillus nitrificans</name>
    <dbReference type="NCBI Taxonomy" id="651560"/>
    <lineage>
        <taxon>Bacteria</taxon>
        <taxon>Bacillati</taxon>
        <taxon>Bacillota</taxon>
        <taxon>Bacilli</taxon>
        <taxon>Bacillales</taxon>
        <taxon>Paenibacillaceae</taxon>
        <taxon>Brevibacillus</taxon>
    </lineage>
</organism>
<dbReference type="Pfam" id="PF00903">
    <property type="entry name" value="Glyoxalase"/>
    <property type="match status" value="1"/>
</dbReference>
<dbReference type="SUPFAM" id="SSF54593">
    <property type="entry name" value="Glyoxalase/Bleomycin resistance protein/Dihydroxybiphenyl dioxygenase"/>
    <property type="match status" value="1"/>
</dbReference>
<reference evidence="2 3" key="1">
    <citation type="submission" date="2018-10" db="EMBL/GenBank/DDBJ databases">
        <title>Phylogenomics of Brevibacillus.</title>
        <authorList>
            <person name="Dunlap C."/>
        </authorList>
    </citation>
    <scope>NUCLEOTIDE SEQUENCE [LARGE SCALE GENOMIC DNA]</scope>
    <source>
        <strain evidence="2 3">JCM 15774</strain>
    </source>
</reference>
<dbReference type="EMBL" id="RHHU01000021">
    <property type="protein sequence ID" value="RNB79112.1"/>
    <property type="molecule type" value="Genomic_DNA"/>
</dbReference>
<protein>
    <recommendedName>
        <fullName evidence="1">VOC domain-containing protein</fullName>
    </recommendedName>
</protein>
<dbReference type="InterPro" id="IPR037523">
    <property type="entry name" value="VOC_core"/>
</dbReference>
<evidence type="ECO:0000313" key="2">
    <source>
        <dbReference type="EMBL" id="RNB79112.1"/>
    </source>
</evidence>
<feature type="domain" description="VOC" evidence="1">
    <location>
        <begin position="16"/>
        <end position="132"/>
    </location>
</feature>
<keyword evidence="3" id="KW-1185">Reference proteome</keyword>
<gene>
    <name evidence="2" type="ORF">EDM59_28095</name>
</gene>
<dbReference type="PROSITE" id="PS51819">
    <property type="entry name" value="VOC"/>
    <property type="match status" value="1"/>
</dbReference>
<accession>A0A3M8CTI9</accession>
<dbReference type="Gene3D" id="3.10.180.10">
    <property type="entry name" value="2,3-Dihydroxybiphenyl 1,2-Dioxygenase, domain 1"/>
    <property type="match status" value="1"/>
</dbReference>
<dbReference type="Proteomes" id="UP000269573">
    <property type="component" value="Unassembled WGS sequence"/>
</dbReference>
<proteinExistence type="predicted"/>
<evidence type="ECO:0000259" key="1">
    <source>
        <dbReference type="PROSITE" id="PS51819"/>
    </source>
</evidence>
<comment type="caution">
    <text evidence="2">The sequence shown here is derived from an EMBL/GenBank/DDBJ whole genome shotgun (WGS) entry which is preliminary data.</text>
</comment>